<name>A0A8J3UB55_9ACTN</name>
<dbReference type="RefSeq" id="WP_204077061.1">
    <property type="nucleotide sequence ID" value="NZ_BAABHI010000044.1"/>
</dbReference>
<dbReference type="InterPro" id="IPR000242">
    <property type="entry name" value="PTP_cat"/>
</dbReference>
<keyword evidence="3" id="KW-1185">Reference proteome</keyword>
<dbReference type="Proteomes" id="UP000622547">
    <property type="component" value="Unassembled WGS sequence"/>
</dbReference>
<dbReference type="Gene3D" id="3.90.190.10">
    <property type="entry name" value="Protein tyrosine phosphatase superfamily"/>
    <property type="match status" value="1"/>
</dbReference>
<dbReference type="AlphaFoldDB" id="A0A8J3UB55"/>
<feature type="domain" description="Tyrosine specific protein phosphatases" evidence="1">
    <location>
        <begin position="69"/>
        <end position="122"/>
    </location>
</feature>
<evidence type="ECO:0000259" key="1">
    <source>
        <dbReference type="PROSITE" id="PS50056"/>
    </source>
</evidence>
<comment type="caution">
    <text evidence="2">The sequence shown here is derived from an EMBL/GenBank/DDBJ whole genome shotgun (WGS) entry which is preliminary data.</text>
</comment>
<proteinExistence type="predicted"/>
<evidence type="ECO:0000313" key="3">
    <source>
        <dbReference type="Proteomes" id="UP000622547"/>
    </source>
</evidence>
<dbReference type="Pfam" id="PF00102">
    <property type="entry name" value="Y_phosphatase"/>
    <property type="match status" value="1"/>
</dbReference>
<accession>A0A8J3UB55</accession>
<dbReference type="GO" id="GO:0004725">
    <property type="term" value="F:protein tyrosine phosphatase activity"/>
    <property type="evidence" value="ECO:0007669"/>
    <property type="project" value="InterPro"/>
</dbReference>
<sequence length="159" mass="17497">MASLPGSVRLPDGVRIRGRGLRDPLPEGPVPDFGLYLGAAVLRRRHDAALTWPHEWVSWPDFLLPLDRDAAARSIVRLHDRARSGLGVEVACNGGIGRTGTAIACLATRTGLSPGDAVNWTRANYHHRAVETPWQRRWVAWFAGFTSSWPEGPPPARHD</sequence>
<dbReference type="InterPro" id="IPR029021">
    <property type="entry name" value="Prot-tyrosine_phosphatase-like"/>
</dbReference>
<reference evidence="2 3" key="1">
    <citation type="submission" date="2021-01" db="EMBL/GenBank/DDBJ databases">
        <title>Whole genome shotgun sequence of Planotetraspora phitsanulokensis NBRC 104273.</title>
        <authorList>
            <person name="Komaki H."/>
            <person name="Tamura T."/>
        </authorList>
    </citation>
    <scope>NUCLEOTIDE SEQUENCE [LARGE SCALE GENOMIC DNA]</scope>
    <source>
        <strain evidence="2 3">NBRC 104273</strain>
    </source>
</reference>
<dbReference type="EMBL" id="BOOP01000035">
    <property type="protein sequence ID" value="GII41605.1"/>
    <property type="molecule type" value="Genomic_DNA"/>
</dbReference>
<dbReference type="PROSITE" id="PS50056">
    <property type="entry name" value="TYR_PHOSPHATASE_2"/>
    <property type="match status" value="1"/>
</dbReference>
<protein>
    <submittedName>
        <fullName evidence="2">Protein-tyrosine-phosphatase</fullName>
    </submittedName>
</protein>
<gene>
    <name evidence="2" type="ORF">Pph01_66080</name>
</gene>
<dbReference type="InterPro" id="IPR000387">
    <property type="entry name" value="Tyr_Pase_dom"/>
</dbReference>
<evidence type="ECO:0000313" key="2">
    <source>
        <dbReference type="EMBL" id="GII41605.1"/>
    </source>
</evidence>
<dbReference type="SUPFAM" id="SSF52799">
    <property type="entry name" value="(Phosphotyrosine protein) phosphatases II"/>
    <property type="match status" value="1"/>
</dbReference>
<organism evidence="2 3">
    <name type="scientific">Planotetraspora phitsanulokensis</name>
    <dbReference type="NCBI Taxonomy" id="575192"/>
    <lineage>
        <taxon>Bacteria</taxon>
        <taxon>Bacillati</taxon>
        <taxon>Actinomycetota</taxon>
        <taxon>Actinomycetes</taxon>
        <taxon>Streptosporangiales</taxon>
        <taxon>Streptosporangiaceae</taxon>
        <taxon>Planotetraspora</taxon>
    </lineage>
</organism>